<reference evidence="2 3" key="1">
    <citation type="submission" date="2020-08" db="EMBL/GenBank/DDBJ databases">
        <title>Genome public.</title>
        <authorList>
            <person name="Liu C."/>
            <person name="Sun Q."/>
        </authorList>
    </citation>
    <scope>NUCLEOTIDE SEQUENCE [LARGE SCALE GENOMIC DNA]</scope>
    <source>
        <strain evidence="2 3">NSJ-27</strain>
    </source>
</reference>
<accession>A0ABR7ISG4</accession>
<dbReference type="PANTHER" id="PTHR23025:SF4">
    <property type="entry name" value="ALPHA_BETA HYDROLASE FOLD-3 DOMAIN-CONTAINING PROTEIN"/>
    <property type="match status" value="1"/>
</dbReference>
<dbReference type="InterPro" id="IPR029058">
    <property type="entry name" value="AB_hydrolase_fold"/>
</dbReference>
<dbReference type="EMBL" id="JACOQK010000001">
    <property type="protein sequence ID" value="MBC5788075.1"/>
    <property type="molecule type" value="Genomic_DNA"/>
</dbReference>
<dbReference type="Pfam" id="PF07859">
    <property type="entry name" value="Abhydrolase_3"/>
    <property type="match status" value="1"/>
</dbReference>
<organism evidence="2 3">
    <name type="scientific">Clostridium facile</name>
    <dbReference type="NCBI Taxonomy" id="2763035"/>
    <lineage>
        <taxon>Bacteria</taxon>
        <taxon>Bacillati</taxon>
        <taxon>Bacillota</taxon>
        <taxon>Clostridia</taxon>
        <taxon>Eubacteriales</taxon>
        <taxon>Clostridiaceae</taxon>
        <taxon>Clostridium</taxon>
    </lineage>
</organism>
<keyword evidence="3" id="KW-1185">Reference proteome</keyword>
<protein>
    <submittedName>
        <fullName evidence="2">Alpha/beta hydrolase</fullName>
    </submittedName>
</protein>
<evidence type="ECO:0000259" key="1">
    <source>
        <dbReference type="Pfam" id="PF07859"/>
    </source>
</evidence>
<keyword evidence="2" id="KW-0378">Hydrolase</keyword>
<proteinExistence type="predicted"/>
<gene>
    <name evidence="2" type="ORF">H8Z77_08605</name>
</gene>
<dbReference type="Proteomes" id="UP000649151">
    <property type="component" value="Unassembled WGS sequence"/>
</dbReference>
<comment type="caution">
    <text evidence="2">The sequence shown here is derived from an EMBL/GenBank/DDBJ whole genome shotgun (WGS) entry which is preliminary data.</text>
</comment>
<sequence>MAINKLMKAALKALSYPDINLKKNYKLERTFMNVKGYHPIKPSYNVWDHSVFYQDHKIPVRIFSPVLGKNPSEEIVDEHNWNNTKEYPILLFFHGGGWVAGNIDSYNRVCLNLATKTKHLVVSVDYRLAPEHPFPAGLEDCYAVAKEIFQKTDLLHSKPEYITLIGDSAGGNLAAAVSLMARDRGDFEPKRQVLIYPATYNDHGDTSPFASIQENGSDYLLTSKMLQDYMELYMGNQNDWENPYFAPLLAKDFSRQPDTLILTAEYDPLRDEGEAYGEKLWQAGNQVEIIRISDALHGFISLPLKFQQVKESMELIQQFIQKHSEPNLPIT</sequence>
<dbReference type="Gene3D" id="3.40.50.1820">
    <property type="entry name" value="alpha/beta hydrolase"/>
    <property type="match status" value="1"/>
</dbReference>
<dbReference type="PANTHER" id="PTHR23025">
    <property type="entry name" value="TRIACYLGLYCEROL LIPASE"/>
    <property type="match status" value="1"/>
</dbReference>
<feature type="domain" description="Alpha/beta hydrolase fold-3" evidence="1">
    <location>
        <begin position="90"/>
        <end position="300"/>
    </location>
</feature>
<evidence type="ECO:0000313" key="2">
    <source>
        <dbReference type="EMBL" id="MBC5788075.1"/>
    </source>
</evidence>
<name>A0ABR7ISG4_9CLOT</name>
<dbReference type="GO" id="GO:0016787">
    <property type="term" value="F:hydrolase activity"/>
    <property type="evidence" value="ECO:0007669"/>
    <property type="project" value="UniProtKB-KW"/>
</dbReference>
<evidence type="ECO:0000313" key="3">
    <source>
        <dbReference type="Proteomes" id="UP000649151"/>
    </source>
</evidence>
<dbReference type="SUPFAM" id="SSF53474">
    <property type="entry name" value="alpha/beta-Hydrolases"/>
    <property type="match status" value="1"/>
</dbReference>
<dbReference type="InterPro" id="IPR013094">
    <property type="entry name" value="AB_hydrolase_3"/>
</dbReference>